<dbReference type="RefSeq" id="WP_245995984.1">
    <property type="nucleotide sequence ID" value="NZ_QTTN01000012.1"/>
</dbReference>
<evidence type="ECO:0008006" key="6">
    <source>
        <dbReference type="Google" id="ProtNLM"/>
    </source>
</evidence>
<dbReference type="AlphaFoldDB" id="A0A3D9RZ66"/>
<reference evidence="4 5" key="1">
    <citation type="submission" date="2018-08" db="EMBL/GenBank/DDBJ databases">
        <title>Genomic Encyclopedia of Type Strains, Phase III (KMG-III): the genomes of soil and plant-associated and newly described type strains.</title>
        <authorList>
            <person name="Whitman W."/>
        </authorList>
    </citation>
    <scope>NUCLEOTIDE SEQUENCE [LARGE SCALE GENOMIC DNA]</scope>
    <source>
        <strain evidence="4 5">CGMCC 1.10966</strain>
    </source>
</reference>
<dbReference type="SUPFAM" id="SSF63825">
    <property type="entry name" value="YWTD domain"/>
    <property type="match status" value="1"/>
</dbReference>
<evidence type="ECO:0000256" key="1">
    <source>
        <dbReference type="SAM" id="SignalP"/>
    </source>
</evidence>
<feature type="signal peptide" evidence="1">
    <location>
        <begin position="1"/>
        <end position="29"/>
    </location>
</feature>
<dbReference type="EMBL" id="QTTN01000012">
    <property type="protein sequence ID" value="REE85358.1"/>
    <property type="molecule type" value="Genomic_DNA"/>
</dbReference>
<dbReference type="PANTHER" id="PTHR37957">
    <property type="entry name" value="BLR7070 PROTEIN"/>
    <property type="match status" value="1"/>
</dbReference>
<feature type="domain" description="Copper amine oxidase-like N-terminal" evidence="2">
    <location>
        <begin position="46"/>
        <end position="89"/>
    </location>
</feature>
<dbReference type="InterPro" id="IPR027372">
    <property type="entry name" value="Phytase-like_dom"/>
</dbReference>
<evidence type="ECO:0000313" key="5">
    <source>
        <dbReference type="Proteomes" id="UP000256304"/>
    </source>
</evidence>
<keyword evidence="1" id="KW-0732">Signal</keyword>
<keyword evidence="5" id="KW-1185">Reference proteome</keyword>
<dbReference type="InterPro" id="IPR036582">
    <property type="entry name" value="Mao_N_sf"/>
</dbReference>
<feature type="domain" description="Phytase-like" evidence="3">
    <location>
        <begin position="114"/>
        <end position="466"/>
    </location>
</feature>
<dbReference type="Pfam" id="PF07833">
    <property type="entry name" value="Cu_amine_oxidN1"/>
    <property type="match status" value="1"/>
</dbReference>
<protein>
    <recommendedName>
        <fullName evidence="6">Copper amine oxidase-like protein</fullName>
    </recommendedName>
</protein>
<dbReference type="InterPro" id="IPR012854">
    <property type="entry name" value="Cu_amine_oxidase-like_N"/>
</dbReference>
<feature type="chain" id="PRO_5017570046" description="Copper amine oxidase-like protein" evidence="1">
    <location>
        <begin position="30"/>
        <end position="495"/>
    </location>
</feature>
<sequence>MMKKSRLSTWAAVAGIVSVAVLSSQIVEAADTALKAIAVKVNLFAGDNEVALDKDAVTIDGSLYVPVRAMGEALGQHVAWDNASKKVTIREYPFVEGKYTWTNAPDLGLGLKEGGFSGLLHMPGDPDDVFYTLADRGPNGQITIDKTVNRTFPVQDYVPRFYKIRLEDGKVTILETTKLLLPEGTKGAVSGNRNTTGLSNIASDEKSYDNTGTKLLTLDPDGLDLEGIAYSPSDDTLWMADEYRPSLIQLKRDGTIISRYVPVGDKAKLTGAQIPIVEAIPAIYSKRIVNRGFEGVTISPDGKYLYASIQSPMAVPDKATGEASRNLRILKMDLATKKIIGEYVYVAEDAKTFMNVSQKDVVISDLHALSTDVLLVDERDKNEGAAAQIKRVYKIDLSKATNILNNADVSGNAEGLSGENLKSAGVATAPKSLILDLTKLGYPWEKFEGLTVLNKNTILVANDNDFGVGEYDANGVLKVTDKQTQVWEIKVKNLW</sequence>
<evidence type="ECO:0000259" key="2">
    <source>
        <dbReference type="Pfam" id="PF07833"/>
    </source>
</evidence>
<evidence type="ECO:0000313" key="4">
    <source>
        <dbReference type="EMBL" id="REE85358.1"/>
    </source>
</evidence>
<dbReference type="SUPFAM" id="SSF55383">
    <property type="entry name" value="Copper amine oxidase, domain N"/>
    <property type="match status" value="1"/>
</dbReference>
<proteinExistence type="predicted"/>
<gene>
    <name evidence="4" type="ORF">A8990_11287</name>
</gene>
<dbReference type="Pfam" id="PF13449">
    <property type="entry name" value="Phytase-like"/>
    <property type="match status" value="1"/>
</dbReference>
<comment type="caution">
    <text evidence="4">The sequence shown here is derived from an EMBL/GenBank/DDBJ whole genome shotgun (WGS) entry which is preliminary data.</text>
</comment>
<name>A0A3D9RZ66_9BACL</name>
<accession>A0A3D9RZ66</accession>
<evidence type="ECO:0000259" key="3">
    <source>
        <dbReference type="Pfam" id="PF13449"/>
    </source>
</evidence>
<dbReference type="Proteomes" id="UP000256304">
    <property type="component" value="Unassembled WGS sequence"/>
</dbReference>
<organism evidence="4 5">
    <name type="scientific">Paenibacillus taihuensis</name>
    <dbReference type="NCBI Taxonomy" id="1156355"/>
    <lineage>
        <taxon>Bacteria</taxon>
        <taxon>Bacillati</taxon>
        <taxon>Bacillota</taxon>
        <taxon>Bacilli</taxon>
        <taxon>Bacillales</taxon>
        <taxon>Paenibacillaceae</taxon>
        <taxon>Paenibacillus</taxon>
    </lineage>
</organism>
<dbReference type="PANTHER" id="PTHR37957:SF1">
    <property type="entry name" value="PHYTASE-LIKE DOMAIN-CONTAINING PROTEIN"/>
    <property type="match status" value="1"/>
</dbReference>